<dbReference type="RefSeq" id="WP_188672150.1">
    <property type="nucleotide sequence ID" value="NZ_BMGP01000001.1"/>
</dbReference>
<dbReference type="AlphaFoldDB" id="A0A917ETV2"/>
<gene>
    <name evidence="2" type="ORF">GCM10011399_01430</name>
</gene>
<name>A0A917ETV2_9MICO</name>
<dbReference type="EMBL" id="BMGP01000001">
    <property type="protein sequence ID" value="GGF11323.1"/>
    <property type="molecule type" value="Genomic_DNA"/>
</dbReference>
<evidence type="ECO:0000313" key="3">
    <source>
        <dbReference type="Proteomes" id="UP000598775"/>
    </source>
</evidence>
<accession>A0A917ETV2</accession>
<feature type="compositionally biased region" description="Basic and acidic residues" evidence="1">
    <location>
        <begin position="49"/>
        <end position="68"/>
    </location>
</feature>
<keyword evidence="3" id="KW-1185">Reference proteome</keyword>
<proteinExistence type="predicted"/>
<sequence length="74" mass="8642">MSATTIRVEFPPRMMSRELAAYYIGKSVRDLDALREQNEITPKGTGRRVLYDKRDLDRHCDNLPERSSSRSQKQ</sequence>
<evidence type="ECO:0000256" key="1">
    <source>
        <dbReference type="SAM" id="MobiDB-lite"/>
    </source>
</evidence>
<evidence type="ECO:0000313" key="2">
    <source>
        <dbReference type="EMBL" id="GGF11323.1"/>
    </source>
</evidence>
<dbReference type="Proteomes" id="UP000598775">
    <property type="component" value="Unassembled WGS sequence"/>
</dbReference>
<comment type="caution">
    <text evidence="2">The sequence shown here is derived from an EMBL/GenBank/DDBJ whole genome shotgun (WGS) entry which is preliminary data.</text>
</comment>
<organism evidence="2 3">
    <name type="scientific">Subtercola lobariae</name>
    <dbReference type="NCBI Taxonomy" id="1588641"/>
    <lineage>
        <taxon>Bacteria</taxon>
        <taxon>Bacillati</taxon>
        <taxon>Actinomycetota</taxon>
        <taxon>Actinomycetes</taxon>
        <taxon>Micrococcales</taxon>
        <taxon>Microbacteriaceae</taxon>
        <taxon>Subtercola</taxon>
    </lineage>
</organism>
<feature type="region of interest" description="Disordered" evidence="1">
    <location>
        <begin position="45"/>
        <end position="74"/>
    </location>
</feature>
<protein>
    <submittedName>
        <fullName evidence="2">Uncharacterized protein</fullName>
    </submittedName>
</protein>
<reference evidence="2 3" key="1">
    <citation type="journal article" date="2014" name="Int. J. Syst. Evol. Microbiol.">
        <title>Complete genome sequence of Corynebacterium casei LMG S-19264T (=DSM 44701T), isolated from a smear-ripened cheese.</title>
        <authorList>
            <consortium name="US DOE Joint Genome Institute (JGI-PGF)"/>
            <person name="Walter F."/>
            <person name="Albersmeier A."/>
            <person name="Kalinowski J."/>
            <person name="Ruckert C."/>
        </authorList>
    </citation>
    <scope>NUCLEOTIDE SEQUENCE [LARGE SCALE GENOMIC DNA]</scope>
    <source>
        <strain evidence="2 3">CGMCC 1.12976</strain>
    </source>
</reference>